<reference evidence="2" key="1">
    <citation type="journal article" date="2021" name="Proc. Natl. Acad. Sci. U.S.A.">
        <title>A Catalog of Tens of Thousands of Viruses from Human Metagenomes Reveals Hidden Associations with Chronic Diseases.</title>
        <authorList>
            <person name="Tisza M.J."/>
            <person name="Buck C.B."/>
        </authorList>
    </citation>
    <scope>NUCLEOTIDE SEQUENCE</scope>
    <source>
        <strain evidence="2">CtuBK6</strain>
    </source>
</reference>
<proteinExistence type="predicted"/>
<evidence type="ECO:0000313" key="2">
    <source>
        <dbReference type="EMBL" id="DAF62660.1"/>
    </source>
</evidence>
<accession>A0A8S5TH64</accession>
<keyword evidence="1" id="KW-0175">Coiled coil</keyword>
<sequence>MEENEKLNKIILKLSLEVASKTLENTELLVEKETLEEKVSQLQSELDVYKAAEQIQINELTPNDNKGE</sequence>
<protein>
    <submittedName>
        <fullName evidence="2">Ras-related protein Rab-8A, RILP-like protein trafficking, Rab GTPase, effector</fullName>
    </submittedName>
</protein>
<evidence type="ECO:0000256" key="1">
    <source>
        <dbReference type="SAM" id="Coils"/>
    </source>
</evidence>
<feature type="coiled-coil region" evidence="1">
    <location>
        <begin position="18"/>
        <end position="52"/>
    </location>
</feature>
<dbReference type="EMBL" id="BK032826">
    <property type="protein sequence ID" value="DAF62660.1"/>
    <property type="molecule type" value="Genomic_DNA"/>
</dbReference>
<organism evidence="2">
    <name type="scientific">Siphoviridae sp. ctuBK6</name>
    <dbReference type="NCBI Taxonomy" id="2827963"/>
    <lineage>
        <taxon>Viruses</taxon>
        <taxon>Duplodnaviria</taxon>
        <taxon>Heunggongvirae</taxon>
        <taxon>Uroviricota</taxon>
        <taxon>Caudoviricetes</taxon>
    </lineage>
</organism>
<name>A0A8S5TH64_9CAUD</name>